<organism evidence="2 3">
    <name type="scientific">Tripterygium wilfordii</name>
    <name type="common">Thunder God vine</name>
    <dbReference type="NCBI Taxonomy" id="458696"/>
    <lineage>
        <taxon>Eukaryota</taxon>
        <taxon>Viridiplantae</taxon>
        <taxon>Streptophyta</taxon>
        <taxon>Embryophyta</taxon>
        <taxon>Tracheophyta</taxon>
        <taxon>Spermatophyta</taxon>
        <taxon>Magnoliopsida</taxon>
        <taxon>eudicotyledons</taxon>
        <taxon>Gunneridae</taxon>
        <taxon>Pentapetalae</taxon>
        <taxon>rosids</taxon>
        <taxon>fabids</taxon>
        <taxon>Celastrales</taxon>
        <taxon>Celastraceae</taxon>
        <taxon>Tripterygium</taxon>
    </lineage>
</organism>
<dbReference type="InParanoid" id="A0A7J7DB62"/>
<comment type="caution">
    <text evidence="2">The sequence shown here is derived from an EMBL/GenBank/DDBJ whole genome shotgun (WGS) entry which is preliminary data.</text>
</comment>
<sequence>MESWKTSYMHEFDVSRVVLYNNPSLSTSDNINYNVVAISGVNRTLEILKSGSETWTYVDKTLDFFQDIVYYNDMLLAVDLFGRLVCIDAENSNCLVIVAREETMITHLSRCLGSSVYLVKSSEGKLMMIRRIMKEVGAYNFKTRFDSPSTKTSFGSPSLYPSTMRMLQRYFTDLDGRTRSPRVHDHDLLSDLECLRDSHRILQSR</sequence>
<protein>
    <submittedName>
        <fullName evidence="2">Putative F-box protein</fullName>
    </submittedName>
</protein>
<proteinExistence type="predicted"/>
<evidence type="ECO:0000259" key="1">
    <source>
        <dbReference type="Pfam" id="PF03478"/>
    </source>
</evidence>
<dbReference type="Pfam" id="PF03478">
    <property type="entry name" value="Beta-prop_KIB1-4"/>
    <property type="match status" value="1"/>
</dbReference>
<dbReference type="InterPro" id="IPR005174">
    <property type="entry name" value="KIB1-4_b-propeller"/>
</dbReference>
<keyword evidence="3" id="KW-1185">Reference proteome</keyword>
<feature type="domain" description="KIB1-4 beta-propeller" evidence="1">
    <location>
        <begin position="13"/>
        <end position="140"/>
    </location>
</feature>
<dbReference type="InterPro" id="IPR050942">
    <property type="entry name" value="F-box_BR-signaling"/>
</dbReference>
<reference evidence="2 3" key="1">
    <citation type="journal article" date="2020" name="Nat. Commun.">
        <title>Genome of Tripterygium wilfordii and identification of cytochrome P450 involved in triptolide biosynthesis.</title>
        <authorList>
            <person name="Tu L."/>
            <person name="Su P."/>
            <person name="Zhang Z."/>
            <person name="Gao L."/>
            <person name="Wang J."/>
            <person name="Hu T."/>
            <person name="Zhou J."/>
            <person name="Zhang Y."/>
            <person name="Zhao Y."/>
            <person name="Liu Y."/>
            <person name="Song Y."/>
            <person name="Tong Y."/>
            <person name="Lu Y."/>
            <person name="Yang J."/>
            <person name="Xu C."/>
            <person name="Jia M."/>
            <person name="Peters R.J."/>
            <person name="Huang L."/>
            <person name="Gao W."/>
        </authorList>
    </citation>
    <scope>NUCLEOTIDE SEQUENCE [LARGE SCALE GENOMIC DNA]</scope>
    <source>
        <strain evidence="3">cv. XIE 37</strain>
        <tissue evidence="2">Leaf</tissue>
    </source>
</reference>
<dbReference type="AlphaFoldDB" id="A0A7J7DB62"/>
<name>A0A7J7DB62_TRIWF</name>
<dbReference type="EMBL" id="JAAARO010000008">
    <property type="protein sequence ID" value="KAF5743524.1"/>
    <property type="molecule type" value="Genomic_DNA"/>
</dbReference>
<accession>A0A7J7DB62</accession>
<dbReference type="PANTHER" id="PTHR44259:SF107">
    <property type="entry name" value="F-BOX PROTEIN SKIP23-LIKE"/>
    <property type="match status" value="1"/>
</dbReference>
<evidence type="ECO:0000313" key="3">
    <source>
        <dbReference type="Proteomes" id="UP000593562"/>
    </source>
</evidence>
<evidence type="ECO:0000313" key="2">
    <source>
        <dbReference type="EMBL" id="KAF5743524.1"/>
    </source>
</evidence>
<gene>
    <name evidence="2" type="ORF">HS088_TW08G00108</name>
</gene>
<dbReference type="Proteomes" id="UP000593562">
    <property type="component" value="Unassembled WGS sequence"/>
</dbReference>
<dbReference type="PANTHER" id="PTHR44259">
    <property type="entry name" value="OS07G0183000 PROTEIN-RELATED"/>
    <property type="match status" value="1"/>
</dbReference>